<evidence type="ECO:0008006" key="4">
    <source>
        <dbReference type="Google" id="ProtNLM"/>
    </source>
</evidence>
<dbReference type="InterPro" id="IPR013783">
    <property type="entry name" value="Ig-like_fold"/>
</dbReference>
<feature type="transmembrane region" description="Helical" evidence="1">
    <location>
        <begin position="6"/>
        <end position="27"/>
    </location>
</feature>
<dbReference type="SUPFAM" id="SSF117074">
    <property type="entry name" value="Hypothetical protein PA1324"/>
    <property type="match status" value="1"/>
</dbReference>
<reference evidence="2 3" key="1">
    <citation type="submission" date="2024-06" db="EMBL/GenBank/DDBJ databases">
        <authorList>
            <person name="Tuo L."/>
        </authorList>
    </citation>
    <scope>NUCLEOTIDE SEQUENCE [LARGE SCALE GENOMIC DNA]</scope>
    <source>
        <strain evidence="2 3">ZMM04-5</strain>
    </source>
</reference>
<keyword evidence="1" id="KW-0472">Membrane</keyword>
<keyword evidence="1" id="KW-0812">Transmembrane</keyword>
<sequence>MAYLLLANLILMTAIVAVGAGFGLRAYRKRSRSRRHSRRAGDPARDYAVRQDWRGSAGKLNYSSFVYFDVDRDGRYSLGDRPMGGIAARLANADGRHILTSRSNGNGFANFTMSLGRSSAHIARPGVYRFTVSVPPGWECTSGNAVQSRDFREIAGAPSGIGSDEMVTPVGLAPLRMLSGRAGASAATATILKAGQVLATQALDAQAAFRFRLPDEADAVLIEGAGPARRLALSPYPAEVGLLAPERTPVPHDAALETIRFDDVTPRGLRKVPSGYAGLNWFNLNAMSRDFASGSEGYVNGTVSGDHSCYTSSGHPAEFWSDRPFGFHSLMIASAWLRAEGETALIESWSGERLVARDEIHVSALTPIHYAPMLSDITRVRLSSEHYWQLVIDDLVLAR</sequence>
<accession>A0ABV3QX06</accession>
<organism evidence="2 3">
    <name type="scientific">Mesorhizobium marinum</name>
    <dbReference type="NCBI Taxonomy" id="3228790"/>
    <lineage>
        <taxon>Bacteria</taxon>
        <taxon>Pseudomonadati</taxon>
        <taxon>Pseudomonadota</taxon>
        <taxon>Alphaproteobacteria</taxon>
        <taxon>Hyphomicrobiales</taxon>
        <taxon>Phyllobacteriaceae</taxon>
        <taxon>Mesorhizobium</taxon>
    </lineage>
</organism>
<evidence type="ECO:0000313" key="2">
    <source>
        <dbReference type="EMBL" id="MEW9805607.1"/>
    </source>
</evidence>
<evidence type="ECO:0000313" key="3">
    <source>
        <dbReference type="Proteomes" id="UP001556196"/>
    </source>
</evidence>
<dbReference type="RefSeq" id="WP_367722700.1">
    <property type="nucleotide sequence ID" value="NZ_JBFOCI010000002.1"/>
</dbReference>
<keyword evidence="1" id="KW-1133">Transmembrane helix</keyword>
<proteinExistence type="predicted"/>
<keyword evidence="3" id="KW-1185">Reference proteome</keyword>
<name>A0ABV3QX06_9HYPH</name>
<comment type="caution">
    <text evidence="2">The sequence shown here is derived from an EMBL/GenBank/DDBJ whole genome shotgun (WGS) entry which is preliminary data.</text>
</comment>
<dbReference type="Proteomes" id="UP001556196">
    <property type="component" value="Unassembled WGS sequence"/>
</dbReference>
<dbReference type="EMBL" id="JBFOCI010000002">
    <property type="protein sequence ID" value="MEW9805607.1"/>
    <property type="molecule type" value="Genomic_DNA"/>
</dbReference>
<protein>
    <recommendedName>
        <fullName evidence="4">SD-repeat containing protein B domain-containing protein</fullName>
    </recommendedName>
</protein>
<gene>
    <name evidence="2" type="ORF">ABUE31_06405</name>
</gene>
<evidence type="ECO:0000256" key="1">
    <source>
        <dbReference type="SAM" id="Phobius"/>
    </source>
</evidence>
<dbReference type="Gene3D" id="2.60.40.10">
    <property type="entry name" value="Immunoglobulins"/>
    <property type="match status" value="1"/>
</dbReference>